<dbReference type="REBASE" id="780914">
    <property type="entry name" value="MhaHO11ORF6140P"/>
</dbReference>
<dbReference type="InterPro" id="IPR057342">
    <property type="entry name" value="DEXDc_RapA"/>
</dbReference>
<dbReference type="GO" id="GO:0003677">
    <property type="term" value="F:DNA binding"/>
    <property type="evidence" value="ECO:0007669"/>
    <property type="project" value="InterPro"/>
</dbReference>
<keyword evidence="2" id="KW-0378">Hydrolase</keyword>
<dbReference type="SMART" id="SM00490">
    <property type="entry name" value="HELICc"/>
    <property type="match status" value="1"/>
</dbReference>
<dbReference type="GO" id="GO:0005524">
    <property type="term" value="F:ATP binding"/>
    <property type="evidence" value="ECO:0007669"/>
    <property type="project" value="InterPro"/>
</dbReference>
<name>A0A2U9ITQ3_9CREN</name>
<dbReference type="GO" id="GO:0140097">
    <property type="term" value="F:catalytic activity, acting on DNA"/>
    <property type="evidence" value="ECO:0007669"/>
    <property type="project" value="UniProtKB-ARBA"/>
</dbReference>
<keyword evidence="1" id="KW-0547">Nucleotide-binding</keyword>
<evidence type="ECO:0000256" key="3">
    <source>
        <dbReference type="ARBA" id="ARBA00022806"/>
    </source>
</evidence>
<dbReference type="InterPro" id="IPR014001">
    <property type="entry name" value="Helicase_ATP-bd"/>
</dbReference>
<feature type="domain" description="Helicase C-terminal" evidence="7">
    <location>
        <begin position="384"/>
        <end position="530"/>
    </location>
</feature>
<dbReference type="GeneID" id="36834903"/>
<evidence type="ECO:0000256" key="1">
    <source>
        <dbReference type="ARBA" id="ARBA00022741"/>
    </source>
</evidence>
<keyword evidence="4" id="KW-0067">ATP-binding</keyword>
<dbReference type="OrthoDB" id="41184at2157"/>
<dbReference type="PROSITE" id="PS51194">
    <property type="entry name" value="HELICASE_CTER"/>
    <property type="match status" value="1"/>
</dbReference>
<dbReference type="EMBL" id="CP029287">
    <property type="protein sequence ID" value="AWR99355.1"/>
    <property type="molecule type" value="Genomic_DNA"/>
</dbReference>
<dbReference type="Pfam" id="PF00271">
    <property type="entry name" value="Helicase_C"/>
    <property type="match status" value="1"/>
</dbReference>
<evidence type="ECO:0008006" key="10">
    <source>
        <dbReference type="Google" id="ProtNLM"/>
    </source>
</evidence>
<evidence type="ECO:0000313" key="9">
    <source>
        <dbReference type="Proteomes" id="UP000247586"/>
    </source>
</evidence>
<dbReference type="InterPro" id="IPR049730">
    <property type="entry name" value="SNF2/RAD54-like_C"/>
</dbReference>
<evidence type="ECO:0000256" key="4">
    <source>
        <dbReference type="ARBA" id="ARBA00022840"/>
    </source>
</evidence>
<dbReference type="InterPro" id="IPR038718">
    <property type="entry name" value="SNF2-like_sf"/>
</dbReference>
<dbReference type="CDD" id="cd18793">
    <property type="entry name" value="SF2_C_SNF"/>
    <property type="match status" value="1"/>
</dbReference>
<dbReference type="SUPFAM" id="SSF52540">
    <property type="entry name" value="P-loop containing nucleoside triphosphate hydrolases"/>
    <property type="match status" value="2"/>
</dbReference>
<dbReference type="InterPro" id="IPR027417">
    <property type="entry name" value="P-loop_NTPase"/>
</dbReference>
<evidence type="ECO:0000256" key="5">
    <source>
        <dbReference type="SAM" id="Coils"/>
    </source>
</evidence>
<dbReference type="Pfam" id="PF13020">
    <property type="entry name" value="NOV_C"/>
    <property type="match status" value="1"/>
</dbReference>
<keyword evidence="5" id="KW-0175">Coiled coil</keyword>
<dbReference type="CDD" id="cd18011">
    <property type="entry name" value="DEXDc_RapA"/>
    <property type="match status" value="1"/>
</dbReference>
<dbReference type="Proteomes" id="UP000247586">
    <property type="component" value="Chromosome"/>
</dbReference>
<gene>
    <name evidence="8" type="ORF">DFR87_06135</name>
</gene>
<dbReference type="STRING" id="1293036.GCA_001315825_02947"/>
<feature type="coiled-coil region" evidence="5">
    <location>
        <begin position="316"/>
        <end position="350"/>
    </location>
</feature>
<protein>
    <recommendedName>
        <fullName evidence="10">Helicase</fullName>
    </recommendedName>
</protein>
<sequence length="930" mass="107124">MSDLVGFKLLAKCEAKRILDKVNYDPVTVFATSKIDPLPYQLEDYLKLVQWLELHDILERRYPGVRALLAYETGLGKTIVAGLFIKELLLRNERARILIVTPPPVIKQWIQEMGSKFELEFHEFQREEDLSKQLLIASVDTLKRKVKRIEERGSQWDLVVVDELHKATPGNRRYKLLEVLRDRTEHFLGLTATPHDGKEDHFLGRLKLINASVNQYNYQEFLKKWTFRRLKKNVVDTEGKLLFPYPVTVMTLPNNVTQEERDFYNAVEYYVREMYKMSKGPNTPVGLVATILGRIASSSVRAGIEAMRRRRERILTKEIRRDVNELIKRLKEAEEEEKELDEIYREILNSVLPENRDLVEMELRELDRIIKLGEKVSKDSKLNNLKDVIDDHLKKGDKIIIFTSFVDTAEYLCHELKKILGDGVYIATGRIDEQTRNYNVRNFLERGKVLIGTEVIGESLNLQIANVVVNYEMPWSPITYIQRVGRVYRYPQKKPIFVYNFTSNLPVEQRVLEIIYQKVDNLVKDFDEGSVSVIGTEVSEEEVSKLVFEAYTKGVKEAEEKLRSEMGKVDEAIETVKKAIEISEASAIHVNASILLKDPSELVTKDDLSRFLTLATELGVGTGDPSRNPVSYYVGAIPVKNLSVNDKAIKKALEKASQAKAERSCFLWGGKTTEGVIYELEYQDGTGEPIYSELAIWTPEGFKPYKILDRAIPTECREHIVQGTISSPSLKDEYIEKRKASLYQSLSERVNYILAILNPELDSRSPLYKVDMATVNDLKKKLSEKLKGVSVRIADEIGNITLIDYNTNAGYNLDLLRHKKEVERAAMEYVMDYEREKGCYPKDIHDENLGYDIESQCENQTKRIEVKGISKEDEDIILTPNEKKASEFFNDTFYLYVVVNPNNNPRLAILKPPFELKEIQVIQYKLVQKS</sequence>
<dbReference type="PROSITE" id="PS51192">
    <property type="entry name" value="HELICASE_ATP_BIND_1"/>
    <property type="match status" value="1"/>
</dbReference>
<keyword evidence="3" id="KW-0347">Helicase</keyword>
<keyword evidence="9" id="KW-1185">Reference proteome</keyword>
<reference evidence="8" key="1">
    <citation type="submission" date="2018-05" db="EMBL/GenBank/DDBJ databases">
        <title>Complete Genome Sequences of Extremely Thermoacidophilic, Metal-Mobilizing Type-Strain Members of the Archaeal Family Sulfolobaceae: Acidianus brierleyi DSM-1651T, Acidianus sulfidivorans DSM-18786T, Metallosphaera hakonensis DSM-7519T, and Metallosphaera prunae DSM-10039T.</title>
        <authorList>
            <person name="Counts J.A."/>
            <person name="Kelly R.M."/>
        </authorList>
    </citation>
    <scope>NUCLEOTIDE SEQUENCE [LARGE SCALE GENOMIC DNA]</scope>
    <source>
        <strain evidence="8">HO1-1</strain>
    </source>
</reference>
<proteinExistence type="predicted"/>
<dbReference type="PANTHER" id="PTHR45766">
    <property type="entry name" value="DNA ANNEALING HELICASE AND ENDONUCLEASE ZRANB3 FAMILY MEMBER"/>
    <property type="match status" value="1"/>
</dbReference>
<dbReference type="Pfam" id="PF04851">
    <property type="entry name" value="ResIII"/>
    <property type="match status" value="1"/>
</dbReference>
<dbReference type="GO" id="GO:0016787">
    <property type="term" value="F:hydrolase activity"/>
    <property type="evidence" value="ECO:0007669"/>
    <property type="project" value="UniProtKB-KW"/>
</dbReference>
<dbReference type="InterPro" id="IPR001650">
    <property type="entry name" value="Helicase_C-like"/>
</dbReference>
<accession>A0A2U9ITQ3</accession>
<dbReference type="InterPro" id="IPR006935">
    <property type="entry name" value="Helicase/UvrB_N"/>
</dbReference>
<dbReference type="PANTHER" id="PTHR45766:SF6">
    <property type="entry name" value="SWI_SNF-RELATED MATRIX-ASSOCIATED ACTIN-DEPENDENT REGULATOR OF CHROMATIN SUBFAMILY A-LIKE PROTEIN 1"/>
    <property type="match status" value="1"/>
</dbReference>
<evidence type="ECO:0000259" key="6">
    <source>
        <dbReference type="PROSITE" id="PS51192"/>
    </source>
</evidence>
<dbReference type="AlphaFoldDB" id="A0A2U9ITQ3"/>
<dbReference type="InterPro" id="IPR024975">
    <property type="entry name" value="NOV_C"/>
</dbReference>
<evidence type="ECO:0000256" key="2">
    <source>
        <dbReference type="ARBA" id="ARBA00022801"/>
    </source>
</evidence>
<evidence type="ECO:0000259" key="7">
    <source>
        <dbReference type="PROSITE" id="PS51194"/>
    </source>
</evidence>
<feature type="domain" description="Helicase ATP-binding" evidence="6">
    <location>
        <begin position="58"/>
        <end position="212"/>
    </location>
</feature>
<dbReference type="SMART" id="SM00487">
    <property type="entry name" value="DEXDc"/>
    <property type="match status" value="1"/>
</dbReference>
<dbReference type="RefSeq" id="WP_110369139.1">
    <property type="nucleotide sequence ID" value="NZ_CP029287.2"/>
</dbReference>
<dbReference type="KEGG" id="mhk:DFR87_06135"/>
<dbReference type="GO" id="GO:0120545">
    <property type="term" value="F:nucleic acid conformation isomerase activity"/>
    <property type="evidence" value="ECO:0007669"/>
    <property type="project" value="UniProtKB-ARBA"/>
</dbReference>
<evidence type="ECO:0000313" key="8">
    <source>
        <dbReference type="EMBL" id="AWR99355.1"/>
    </source>
</evidence>
<dbReference type="Gene3D" id="3.40.50.300">
    <property type="entry name" value="P-loop containing nucleotide triphosphate hydrolases"/>
    <property type="match status" value="1"/>
</dbReference>
<organism evidence="8 9">
    <name type="scientific">Metallosphaera hakonensis JCM 8857 = DSM 7519</name>
    <dbReference type="NCBI Taxonomy" id="1293036"/>
    <lineage>
        <taxon>Archaea</taxon>
        <taxon>Thermoproteota</taxon>
        <taxon>Thermoprotei</taxon>
        <taxon>Sulfolobales</taxon>
        <taxon>Sulfolobaceae</taxon>
        <taxon>Metallosphaera</taxon>
    </lineage>
</organism>
<dbReference type="Gene3D" id="3.40.50.10810">
    <property type="entry name" value="Tandem AAA-ATPase domain"/>
    <property type="match status" value="1"/>
</dbReference>